<organism evidence="10 11">
    <name type="scientific">Romboutsia maritimum</name>
    <dbReference type="NCBI Taxonomy" id="2020948"/>
    <lineage>
        <taxon>Bacteria</taxon>
        <taxon>Bacillati</taxon>
        <taxon>Bacillota</taxon>
        <taxon>Clostridia</taxon>
        <taxon>Peptostreptococcales</taxon>
        <taxon>Peptostreptococcaceae</taxon>
        <taxon>Romboutsia</taxon>
    </lineage>
</organism>
<dbReference type="PANTHER" id="PTHR40038">
    <property type="entry name" value="MEMBRANE-ASSOCIATED PROTEIN TCAA"/>
    <property type="match status" value="1"/>
</dbReference>
<evidence type="ECO:0000259" key="8">
    <source>
        <dbReference type="Pfam" id="PF22819"/>
    </source>
</evidence>
<evidence type="ECO:0000259" key="7">
    <source>
        <dbReference type="Pfam" id="PF22813"/>
    </source>
</evidence>
<evidence type="ECO:0000259" key="9">
    <source>
        <dbReference type="Pfam" id="PF22820"/>
    </source>
</evidence>
<dbReference type="Pfam" id="PF22820">
    <property type="entry name" value="TcaA_3rd_4th"/>
    <property type="match status" value="1"/>
</dbReference>
<evidence type="ECO:0000256" key="5">
    <source>
        <dbReference type="ARBA" id="ARBA00023136"/>
    </source>
</evidence>
<feature type="transmembrane region" description="Helical" evidence="6">
    <location>
        <begin position="32"/>
        <end position="53"/>
    </location>
</feature>
<keyword evidence="2" id="KW-1003">Cell membrane</keyword>
<feature type="domain" description="TcaA 4th" evidence="9">
    <location>
        <begin position="233"/>
        <end position="300"/>
    </location>
</feature>
<sequence length="435" mass="50362">MNFKSNNLSSKHNLVKYNNKLNFINEHNIKNLFIILLILILLICIFSLSKIMLFSKNPKNIVNSFEKCIENSNVLALKNLLYCNDNSLELNEKTLTKFLDYLNENPSYKIHIIDHLRHQSSLKNDTNEEKELFNLKKSNNNNYKIFVKPVYCTIHTPIRDTNITVDDNTLVTSNSNDFNRILGPLFPGKYKFTAIYKNNFTSVQDNLDFDFISSYKNSSDFNIKLLQDIQNNMVLVHGDFPEAKIYVNGKCADILLEDSTYIGPVEVNSKIYASININGIELKSNVCTYDGYSKDIYLKFDDYILSSPTFTNEEDIKNQITSLVKDYLNNLPNAINNNDFSYISKYLKINSNIYNEKLNFINELNEKKMTYYIKDINISKIELDNSKLNFVVKASETCSITDTEGNTINKTYNIKYFGSYDKTKSELLLTDLSLY</sequence>
<proteinExistence type="predicted"/>
<accession>A0A371ITH7</accession>
<dbReference type="PANTHER" id="PTHR40038:SF1">
    <property type="entry name" value="MEMBRANE-ASSOCIATED PROTEIN TCAA"/>
    <property type="match status" value="1"/>
</dbReference>
<dbReference type="InterPro" id="IPR054528">
    <property type="entry name" value="TcaA_5th"/>
</dbReference>
<keyword evidence="5 6" id="KW-0472">Membrane</keyword>
<dbReference type="OrthoDB" id="1714200at2"/>
<protein>
    <recommendedName>
        <fullName evidence="12">Membrane-associated protein</fullName>
    </recommendedName>
</protein>
<comment type="subcellular location">
    <subcellularLocation>
        <location evidence="1">Cell membrane</location>
        <topology evidence="1">Single-pass membrane protein</topology>
    </subcellularLocation>
</comment>
<dbReference type="GO" id="GO:0005886">
    <property type="term" value="C:plasma membrane"/>
    <property type="evidence" value="ECO:0007669"/>
    <property type="project" value="UniProtKB-SubCell"/>
</dbReference>
<reference evidence="10 11" key="1">
    <citation type="journal article" date="2017" name="Genome Announc.">
        <title>Draft Genome Sequence of Romboutsia maritimum sp. nov. Strain CCRI-22766(T), Isolated from Coastal Estuarine Mud.</title>
        <authorList>
            <person name="Maheux A.F."/>
            <person name="Boudreau D.K."/>
            <person name="Berube E."/>
            <person name="Boissinot M."/>
            <person name="Raymond F."/>
            <person name="Brodeur S."/>
            <person name="Corbeil J."/>
            <person name="Brightwell G."/>
            <person name="Broda D."/>
            <person name="Omar R.F."/>
            <person name="Bergeron M.G."/>
        </authorList>
    </citation>
    <scope>NUCLEOTIDE SEQUENCE [LARGE SCALE GENOMIC DNA]</scope>
    <source>
        <strain evidence="10 11">CCRI-22766</strain>
    </source>
</reference>
<dbReference type="Pfam" id="PF22819">
    <property type="entry name" value="TcaA_5th"/>
    <property type="match status" value="1"/>
</dbReference>
<dbReference type="Pfam" id="PF22813">
    <property type="entry name" value="TcaA_2nd"/>
    <property type="match status" value="1"/>
</dbReference>
<keyword evidence="4 6" id="KW-1133">Transmembrane helix</keyword>
<dbReference type="InterPro" id="IPR054530">
    <property type="entry name" value="TcaA_4th"/>
</dbReference>
<evidence type="ECO:0000256" key="1">
    <source>
        <dbReference type="ARBA" id="ARBA00004162"/>
    </source>
</evidence>
<evidence type="ECO:0000256" key="2">
    <source>
        <dbReference type="ARBA" id="ARBA00022475"/>
    </source>
</evidence>
<evidence type="ECO:0000256" key="4">
    <source>
        <dbReference type="ARBA" id="ARBA00022989"/>
    </source>
</evidence>
<feature type="domain" description="TcaA protein NTF2-like" evidence="8">
    <location>
        <begin position="317"/>
        <end position="432"/>
    </location>
</feature>
<dbReference type="RefSeq" id="WP_095404481.1">
    <property type="nucleotide sequence ID" value="NZ_NOJZ02000008.1"/>
</dbReference>
<dbReference type="Proteomes" id="UP000243494">
    <property type="component" value="Unassembled WGS sequence"/>
</dbReference>
<evidence type="ECO:0000313" key="10">
    <source>
        <dbReference type="EMBL" id="RDY23781.1"/>
    </source>
</evidence>
<dbReference type="AlphaFoldDB" id="A0A371ITH7"/>
<evidence type="ECO:0000313" key="11">
    <source>
        <dbReference type="Proteomes" id="UP000243494"/>
    </source>
</evidence>
<gene>
    <name evidence="10" type="ORF">CHF27_006575</name>
</gene>
<comment type="caution">
    <text evidence="10">The sequence shown here is derived from an EMBL/GenBank/DDBJ whole genome shotgun (WGS) entry which is preliminary data.</text>
</comment>
<evidence type="ECO:0000256" key="6">
    <source>
        <dbReference type="SAM" id="Phobius"/>
    </source>
</evidence>
<dbReference type="EMBL" id="NOJZ02000008">
    <property type="protein sequence ID" value="RDY23781.1"/>
    <property type="molecule type" value="Genomic_DNA"/>
</dbReference>
<feature type="domain" description="TcaA second" evidence="7">
    <location>
        <begin position="58"/>
        <end position="139"/>
    </location>
</feature>
<name>A0A371ITH7_9FIRM</name>
<keyword evidence="11" id="KW-1185">Reference proteome</keyword>
<evidence type="ECO:0008006" key="12">
    <source>
        <dbReference type="Google" id="ProtNLM"/>
    </source>
</evidence>
<evidence type="ECO:0000256" key="3">
    <source>
        <dbReference type="ARBA" id="ARBA00022692"/>
    </source>
</evidence>
<dbReference type="InterPro" id="IPR054529">
    <property type="entry name" value="TcaA_2nd"/>
</dbReference>
<keyword evidence="3 6" id="KW-0812">Transmembrane</keyword>